<evidence type="ECO:0000313" key="6">
    <source>
        <dbReference type="EMBL" id="GMR44862.1"/>
    </source>
</evidence>
<evidence type="ECO:0000259" key="5">
    <source>
        <dbReference type="Pfam" id="PF08240"/>
    </source>
</evidence>
<protein>
    <recommendedName>
        <fullName evidence="3">Enoyl-[acyl-carrier-protein] reductase, mitochondrial</fullName>
    </recommendedName>
    <alternativeName>
        <fullName evidence="4">2-enoyl thioester reductase</fullName>
    </alternativeName>
</protein>
<dbReference type="InterPro" id="IPR011032">
    <property type="entry name" value="GroES-like_sf"/>
</dbReference>
<accession>A0AAN5HXI2</accession>
<keyword evidence="2" id="KW-0560">Oxidoreductase</keyword>
<reference evidence="7" key="1">
    <citation type="submission" date="2022-10" db="EMBL/GenBank/DDBJ databases">
        <title>Genome assembly of Pristionchus species.</title>
        <authorList>
            <person name="Yoshida K."/>
            <person name="Sommer R.J."/>
        </authorList>
    </citation>
    <scope>NUCLEOTIDE SEQUENCE [LARGE SCALE GENOMIC DNA]</scope>
    <source>
        <strain evidence="7">RS5460</strain>
    </source>
</reference>
<dbReference type="PANTHER" id="PTHR43981:SF1">
    <property type="entry name" value="ENOYL-[ACYL-CARRIER-PROTEIN] REDUCTASE, MITOCHONDRIAL"/>
    <property type="match status" value="1"/>
</dbReference>
<dbReference type="Gene3D" id="3.90.180.10">
    <property type="entry name" value="Medium-chain alcohol dehydrogenases, catalytic domain"/>
    <property type="match status" value="1"/>
</dbReference>
<feature type="non-terminal residue" evidence="6">
    <location>
        <position position="88"/>
    </location>
</feature>
<dbReference type="Proteomes" id="UP001328107">
    <property type="component" value="Unassembled WGS sequence"/>
</dbReference>
<feature type="domain" description="Alcohol dehydrogenase-like N-terminal" evidence="5">
    <location>
        <begin position="30"/>
        <end position="87"/>
    </location>
</feature>
<proteinExistence type="predicted"/>
<evidence type="ECO:0000313" key="7">
    <source>
        <dbReference type="Proteomes" id="UP001328107"/>
    </source>
</evidence>
<evidence type="ECO:0000256" key="4">
    <source>
        <dbReference type="ARBA" id="ARBA00042123"/>
    </source>
</evidence>
<keyword evidence="7" id="KW-1185">Reference proteome</keyword>
<name>A0AAN5HXI2_9BILA</name>
<evidence type="ECO:0000256" key="2">
    <source>
        <dbReference type="ARBA" id="ARBA00023002"/>
    </source>
</evidence>
<dbReference type="AlphaFoldDB" id="A0AAN5HXI2"/>
<dbReference type="Pfam" id="PF08240">
    <property type="entry name" value="ADH_N"/>
    <property type="match status" value="1"/>
</dbReference>
<evidence type="ECO:0000256" key="3">
    <source>
        <dbReference type="ARBA" id="ARBA00041058"/>
    </source>
</evidence>
<dbReference type="InterPro" id="IPR051034">
    <property type="entry name" value="Mito_Enoyl-ACP_Reductase"/>
</dbReference>
<keyword evidence="1" id="KW-0521">NADP</keyword>
<gene>
    <name evidence="6" type="ORF">PMAYCL1PPCAC_15057</name>
</gene>
<dbReference type="GO" id="GO:0006631">
    <property type="term" value="P:fatty acid metabolic process"/>
    <property type="evidence" value="ECO:0007669"/>
    <property type="project" value="TreeGrafter"/>
</dbReference>
<dbReference type="GO" id="GO:0016491">
    <property type="term" value="F:oxidoreductase activity"/>
    <property type="evidence" value="ECO:0007669"/>
    <property type="project" value="UniProtKB-KW"/>
</dbReference>
<dbReference type="InterPro" id="IPR013154">
    <property type="entry name" value="ADH-like_N"/>
</dbReference>
<dbReference type="GO" id="GO:0005739">
    <property type="term" value="C:mitochondrion"/>
    <property type="evidence" value="ECO:0007669"/>
    <property type="project" value="TreeGrafter"/>
</dbReference>
<evidence type="ECO:0000256" key="1">
    <source>
        <dbReference type="ARBA" id="ARBA00022857"/>
    </source>
</evidence>
<organism evidence="6 7">
    <name type="scientific">Pristionchus mayeri</name>
    <dbReference type="NCBI Taxonomy" id="1317129"/>
    <lineage>
        <taxon>Eukaryota</taxon>
        <taxon>Metazoa</taxon>
        <taxon>Ecdysozoa</taxon>
        <taxon>Nematoda</taxon>
        <taxon>Chromadorea</taxon>
        <taxon>Rhabditida</taxon>
        <taxon>Rhabditina</taxon>
        <taxon>Diplogasteromorpha</taxon>
        <taxon>Diplogasteroidea</taxon>
        <taxon>Neodiplogasteridae</taxon>
        <taxon>Pristionchus</taxon>
    </lineage>
</organism>
<comment type="caution">
    <text evidence="6">The sequence shown here is derived from an EMBL/GenBank/DDBJ whole genome shotgun (WGS) entry which is preliminary data.</text>
</comment>
<dbReference type="SUPFAM" id="SSF50129">
    <property type="entry name" value="GroES-like"/>
    <property type="match status" value="1"/>
</dbReference>
<dbReference type="EMBL" id="BTRK01000004">
    <property type="protein sequence ID" value="GMR44862.1"/>
    <property type="molecule type" value="Genomic_DNA"/>
</dbReference>
<sequence>MHRRALKYSEFGDPREVVQLVQETISTDLGPYDVLVRWLAAPINPLDINKIQGVYILKPQLPAIGGSEGLGRVMKVGTSVTRVSPGNK</sequence>
<dbReference type="PANTHER" id="PTHR43981">
    <property type="entry name" value="ENOYL-[ACYL-CARRIER-PROTEIN] REDUCTASE, MITOCHONDRIAL"/>
    <property type="match status" value="1"/>
</dbReference>